<evidence type="ECO:0000313" key="12">
    <source>
        <dbReference type="Proteomes" id="UP000277204"/>
    </source>
</evidence>
<dbReference type="GO" id="GO:0140358">
    <property type="term" value="F:P-type transmembrane transporter activity"/>
    <property type="evidence" value="ECO:0007669"/>
    <property type="project" value="InterPro"/>
</dbReference>
<organism evidence="11 12">
    <name type="scientific">Schistosoma margrebowiei</name>
    <dbReference type="NCBI Taxonomy" id="48269"/>
    <lineage>
        <taxon>Eukaryota</taxon>
        <taxon>Metazoa</taxon>
        <taxon>Spiralia</taxon>
        <taxon>Lophotrochozoa</taxon>
        <taxon>Platyhelminthes</taxon>
        <taxon>Trematoda</taxon>
        <taxon>Digenea</taxon>
        <taxon>Strigeidida</taxon>
        <taxon>Schistosomatoidea</taxon>
        <taxon>Schistosomatidae</taxon>
        <taxon>Schistosoma</taxon>
    </lineage>
</organism>
<keyword evidence="6" id="KW-0067">ATP-binding</keyword>
<keyword evidence="2" id="KW-0597">Phosphoprotein</keyword>
<evidence type="ECO:0000256" key="8">
    <source>
        <dbReference type="ARBA" id="ARBA00022967"/>
    </source>
</evidence>
<comment type="subcellular location">
    <subcellularLocation>
        <location evidence="1">Membrane</location>
        <topology evidence="1">Multi-pass membrane protein</topology>
    </subcellularLocation>
</comment>
<reference evidence="11 12" key="1">
    <citation type="submission" date="2018-11" db="EMBL/GenBank/DDBJ databases">
        <authorList>
            <consortium name="Pathogen Informatics"/>
        </authorList>
    </citation>
    <scope>NUCLEOTIDE SEQUENCE [LARGE SCALE GENOMIC DNA]</scope>
    <source>
        <strain evidence="11 12">Zambia</strain>
    </source>
</reference>
<protein>
    <submittedName>
        <fullName evidence="11">Uncharacterized protein</fullName>
    </submittedName>
</protein>
<keyword evidence="7" id="KW-0460">Magnesium</keyword>
<name>A0A183N9K3_9TREM</name>
<proteinExistence type="predicted"/>
<sequence>MKKTESEKRCGLAIRANVGVGDIIRRALDLVTVVIPPALPVVMTVGVVLAQRRLLSNGIFCVNPDVINVCGVINVACFDKTGTLTEDGLDMWGIIPYKDGLFGDPELEPSELGNGPLMECLATCHSLTLIEGVLCGDPLDLKMFQSTKWELIEEAADHCKFEMAVPAIVRPSSKTSLTEKTSEKFNGDVSYVMWFSWCFYTTVSCTLDIKC</sequence>
<evidence type="ECO:0000256" key="1">
    <source>
        <dbReference type="ARBA" id="ARBA00004141"/>
    </source>
</evidence>
<evidence type="ECO:0000256" key="3">
    <source>
        <dbReference type="ARBA" id="ARBA00022692"/>
    </source>
</evidence>
<evidence type="ECO:0000256" key="6">
    <source>
        <dbReference type="ARBA" id="ARBA00022840"/>
    </source>
</evidence>
<dbReference type="GO" id="GO:0006874">
    <property type="term" value="P:intracellular calcium ion homeostasis"/>
    <property type="evidence" value="ECO:0007669"/>
    <property type="project" value="TreeGrafter"/>
</dbReference>
<evidence type="ECO:0000256" key="5">
    <source>
        <dbReference type="ARBA" id="ARBA00022741"/>
    </source>
</evidence>
<dbReference type="InterPro" id="IPR023298">
    <property type="entry name" value="ATPase_P-typ_TM_dom_sf"/>
</dbReference>
<dbReference type="GO" id="GO:0046872">
    <property type="term" value="F:metal ion binding"/>
    <property type="evidence" value="ECO:0007669"/>
    <property type="project" value="UniProtKB-KW"/>
</dbReference>
<keyword evidence="9" id="KW-1133">Transmembrane helix</keyword>
<dbReference type="InterPro" id="IPR006544">
    <property type="entry name" value="P-type_TPase_V"/>
</dbReference>
<dbReference type="EMBL" id="UZAI01020850">
    <property type="protein sequence ID" value="VDP53476.1"/>
    <property type="molecule type" value="Genomic_DNA"/>
</dbReference>
<dbReference type="PANTHER" id="PTHR45630:SF8">
    <property type="entry name" value="CATION-TRANSPORTING ATPASE"/>
    <property type="match status" value="1"/>
</dbReference>
<evidence type="ECO:0000256" key="7">
    <source>
        <dbReference type="ARBA" id="ARBA00022842"/>
    </source>
</evidence>
<evidence type="ECO:0000313" key="11">
    <source>
        <dbReference type="EMBL" id="VDP53476.1"/>
    </source>
</evidence>
<evidence type="ECO:0000256" key="9">
    <source>
        <dbReference type="ARBA" id="ARBA00022989"/>
    </source>
</evidence>
<gene>
    <name evidence="11" type="ORF">SMRZ_LOCUS24978</name>
</gene>
<dbReference type="PANTHER" id="PTHR45630">
    <property type="entry name" value="CATION-TRANSPORTING ATPASE-RELATED"/>
    <property type="match status" value="1"/>
</dbReference>
<keyword evidence="8" id="KW-1278">Translocase</keyword>
<evidence type="ECO:0000256" key="10">
    <source>
        <dbReference type="ARBA" id="ARBA00023136"/>
    </source>
</evidence>
<dbReference type="InterPro" id="IPR023214">
    <property type="entry name" value="HAD_sf"/>
</dbReference>
<evidence type="ECO:0000256" key="2">
    <source>
        <dbReference type="ARBA" id="ARBA00022553"/>
    </source>
</evidence>
<dbReference type="Proteomes" id="UP000277204">
    <property type="component" value="Unassembled WGS sequence"/>
</dbReference>
<accession>A0A183N9K3</accession>
<keyword evidence="3" id="KW-0812">Transmembrane</keyword>
<dbReference type="AlphaFoldDB" id="A0A183N9K3"/>
<keyword evidence="10" id="KW-0472">Membrane</keyword>
<dbReference type="InterPro" id="IPR018303">
    <property type="entry name" value="ATPase_P-typ_P_site"/>
</dbReference>
<keyword evidence="4" id="KW-0479">Metal-binding</keyword>
<dbReference type="STRING" id="48269.A0A183N9K3"/>
<dbReference type="SUPFAM" id="SSF81665">
    <property type="entry name" value="Calcium ATPase, transmembrane domain M"/>
    <property type="match status" value="1"/>
</dbReference>
<dbReference type="GO" id="GO:0015203">
    <property type="term" value="F:polyamine transmembrane transporter activity"/>
    <property type="evidence" value="ECO:0007669"/>
    <property type="project" value="TreeGrafter"/>
</dbReference>
<dbReference type="GO" id="GO:0019829">
    <property type="term" value="F:ATPase-coupled monoatomic cation transmembrane transporter activity"/>
    <property type="evidence" value="ECO:0007669"/>
    <property type="project" value="TreeGrafter"/>
</dbReference>
<dbReference type="Gene3D" id="3.40.50.1000">
    <property type="entry name" value="HAD superfamily/HAD-like"/>
    <property type="match status" value="1"/>
</dbReference>
<dbReference type="GO" id="GO:0031902">
    <property type="term" value="C:late endosome membrane"/>
    <property type="evidence" value="ECO:0007669"/>
    <property type="project" value="TreeGrafter"/>
</dbReference>
<keyword evidence="5" id="KW-0547">Nucleotide-binding</keyword>
<dbReference type="Gene3D" id="1.20.1110.10">
    <property type="entry name" value="Calcium-transporting ATPase, transmembrane domain"/>
    <property type="match status" value="1"/>
</dbReference>
<dbReference type="GO" id="GO:0005524">
    <property type="term" value="F:ATP binding"/>
    <property type="evidence" value="ECO:0007669"/>
    <property type="project" value="UniProtKB-KW"/>
</dbReference>
<dbReference type="PROSITE" id="PS00154">
    <property type="entry name" value="ATPASE_E1_E2"/>
    <property type="match status" value="1"/>
</dbReference>
<keyword evidence="12" id="KW-1185">Reference proteome</keyword>
<evidence type="ECO:0000256" key="4">
    <source>
        <dbReference type="ARBA" id="ARBA00022723"/>
    </source>
</evidence>